<organism evidence="1 2">
    <name type="scientific">Metabacillus litoralis</name>
    <dbReference type="NCBI Taxonomy" id="152268"/>
    <lineage>
        <taxon>Bacteria</taxon>
        <taxon>Bacillati</taxon>
        <taxon>Bacillota</taxon>
        <taxon>Bacilli</taxon>
        <taxon>Bacillales</taxon>
        <taxon>Bacillaceae</taxon>
        <taxon>Metabacillus</taxon>
    </lineage>
</organism>
<evidence type="ECO:0000313" key="1">
    <source>
        <dbReference type="EMBL" id="TXC89363.1"/>
    </source>
</evidence>
<dbReference type="EMBL" id="VOQF01000012">
    <property type="protein sequence ID" value="TXC89363.1"/>
    <property type="molecule type" value="Genomic_DNA"/>
</dbReference>
<dbReference type="Proteomes" id="UP000321363">
    <property type="component" value="Unassembled WGS sequence"/>
</dbReference>
<protein>
    <submittedName>
        <fullName evidence="1">Helix-turn-helix domain-containing protein</fullName>
    </submittedName>
</protein>
<dbReference type="InterPro" id="IPR036390">
    <property type="entry name" value="WH_DNA-bd_sf"/>
</dbReference>
<name>A0A5C6VVC7_9BACI</name>
<sequence length="294" mass="33612">MEKFNYESIRSYQSFSTIEEMDQAVRGFLYKNKAALSEGTFNVLKFIWKHSVKVVGVSFAKHDTIAEAVQLSRRTVIRAVKKLEDLGILKKIPTARMNGKQGVNILVLQPFEAIDHQLNKMSPQDVTVSVTPIKARNKQSSLCGNKNNNKPNNVINSEFSDSITGEAASTQPQQPDFNIEANTAWEMDTSFIPASVNKEFVQATQPFLNPIEIYKLWNRVLIAYNKVNLKCELHEVIDLVINAFKQTIFRKKMNMITSTFEGYFYSVVYKMLSEEKQKERTLPSWLYDFIGDGD</sequence>
<comment type="caution">
    <text evidence="1">The sequence shown here is derived from an EMBL/GenBank/DDBJ whole genome shotgun (WGS) entry which is preliminary data.</text>
</comment>
<proteinExistence type="predicted"/>
<dbReference type="Gene3D" id="1.10.10.10">
    <property type="entry name" value="Winged helix-like DNA-binding domain superfamily/Winged helix DNA-binding domain"/>
    <property type="match status" value="1"/>
</dbReference>
<dbReference type="SUPFAM" id="SSF46785">
    <property type="entry name" value="Winged helix' DNA-binding domain"/>
    <property type="match status" value="1"/>
</dbReference>
<accession>A0A5C6VVC7</accession>
<dbReference type="RefSeq" id="WP_146950029.1">
    <property type="nucleotide sequence ID" value="NZ_VOQF01000012.1"/>
</dbReference>
<reference evidence="1 2" key="1">
    <citation type="journal article" date="2005" name="Int. J. Syst. Evol. Microbiol.">
        <title>Bacillus litoralis sp. nov., isolated from a tidal flat of the Yellow Sea in Korea.</title>
        <authorList>
            <person name="Yoon J.H."/>
            <person name="Oh T.K."/>
        </authorList>
    </citation>
    <scope>NUCLEOTIDE SEQUENCE [LARGE SCALE GENOMIC DNA]</scope>
    <source>
        <strain evidence="1 2">SW-211</strain>
    </source>
</reference>
<gene>
    <name evidence="1" type="ORF">FS935_17985</name>
</gene>
<dbReference type="OrthoDB" id="2697418at2"/>
<evidence type="ECO:0000313" key="2">
    <source>
        <dbReference type="Proteomes" id="UP000321363"/>
    </source>
</evidence>
<dbReference type="AlphaFoldDB" id="A0A5C6VVC7"/>
<keyword evidence="2" id="KW-1185">Reference proteome</keyword>
<dbReference type="Pfam" id="PF13730">
    <property type="entry name" value="HTH_36"/>
    <property type="match status" value="1"/>
</dbReference>
<dbReference type="InterPro" id="IPR036388">
    <property type="entry name" value="WH-like_DNA-bd_sf"/>
</dbReference>